<dbReference type="Gramene" id="RZC63988">
    <property type="protein sequence ID" value="RZC63988"/>
    <property type="gene ID" value="C5167_025758"/>
</dbReference>
<keyword evidence="9" id="KW-1185">Reference proteome</keyword>
<dbReference type="STRING" id="3469.A0A4Y7JW49"/>
<dbReference type="Proteomes" id="UP000316621">
    <property type="component" value="Chromosome 5"/>
</dbReference>
<evidence type="ECO:0000256" key="2">
    <source>
        <dbReference type="ARBA" id="ARBA00022692"/>
    </source>
</evidence>
<protein>
    <recommendedName>
        <fullName evidence="7">SUN domain-containing protein</fullName>
    </recommendedName>
</protein>
<gene>
    <name evidence="8" type="ORF">C5167_025758</name>
</gene>
<evidence type="ECO:0000313" key="9">
    <source>
        <dbReference type="Proteomes" id="UP000316621"/>
    </source>
</evidence>
<reference evidence="8 9" key="1">
    <citation type="journal article" date="2018" name="Science">
        <title>The opium poppy genome and morphinan production.</title>
        <authorList>
            <person name="Guo L."/>
            <person name="Winzer T."/>
            <person name="Yang X."/>
            <person name="Li Y."/>
            <person name="Ning Z."/>
            <person name="He Z."/>
            <person name="Teodor R."/>
            <person name="Lu Y."/>
            <person name="Bowser T.A."/>
            <person name="Graham I.A."/>
            <person name="Ye K."/>
        </authorList>
    </citation>
    <scope>NUCLEOTIDE SEQUENCE [LARGE SCALE GENOMIC DNA]</scope>
    <source>
        <strain evidence="9">cv. HN1</strain>
        <tissue evidence="8">Leaves</tissue>
    </source>
</reference>
<dbReference type="PANTHER" id="PTHR12911:SF8">
    <property type="entry name" value="KLAROID PROTEIN-RELATED"/>
    <property type="match status" value="1"/>
</dbReference>
<dbReference type="InterPro" id="IPR045119">
    <property type="entry name" value="SUN1-5"/>
</dbReference>
<dbReference type="Pfam" id="PF07738">
    <property type="entry name" value="Sad1_UNC"/>
    <property type="match status" value="1"/>
</dbReference>
<feature type="region of interest" description="Disordered" evidence="5">
    <location>
        <begin position="1"/>
        <end position="27"/>
    </location>
</feature>
<dbReference type="GO" id="GO:0043495">
    <property type="term" value="F:protein-membrane adaptor activity"/>
    <property type="evidence" value="ECO:0007669"/>
    <property type="project" value="TreeGrafter"/>
</dbReference>
<comment type="subcellular location">
    <subcellularLocation>
        <location evidence="1">Membrane</location>
    </subcellularLocation>
</comment>
<feature type="domain" description="SUN" evidence="7">
    <location>
        <begin position="272"/>
        <end position="445"/>
    </location>
</feature>
<evidence type="ECO:0000256" key="3">
    <source>
        <dbReference type="ARBA" id="ARBA00022989"/>
    </source>
</evidence>
<evidence type="ECO:0000256" key="4">
    <source>
        <dbReference type="ARBA" id="ARBA00023136"/>
    </source>
</evidence>
<evidence type="ECO:0000256" key="1">
    <source>
        <dbReference type="ARBA" id="ARBA00004370"/>
    </source>
</evidence>
<dbReference type="OMA" id="FRMLQVQ"/>
<organism evidence="8 9">
    <name type="scientific">Papaver somniferum</name>
    <name type="common">Opium poppy</name>
    <dbReference type="NCBI Taxonomy" id="3469"/>
    <lineage>
        <taxon>Eukaryota</taxon>
        <taxon>Viridiplantae</taxon>
        <taxon>Streptophyta</taxon>
        <taxon>Embryophyta</taxon>
        <taxon>Tracheophyta</taxon>
        <taxon>Spermatophyta</taxon>
        <taxon>Magnoliopsida</taxon>
        <taxon>Ranunculales</taxon>
        <taxon>Papaveraceae</taxon>
        <taxon>Papaveroideae</taxon>
        <taxon>Papaver</taxon>
    </lineage>
</organism>
<evidence type="ECO:0000256" key="6">
    <source>
        <dbReference type="SAM" id="Phobius"/>
    </source>
</evidence>
<dbReference type="GO" id="GO:0016020">
    <property type="term" value="C:membrane"/>
    <property type="evidence" value="ECO:0007669"/>
    <property type="project" value="UniProtKB-SubCell"/>
</dbReference>
<evidence type="ECO:0000259" key="7">
    <source>
        <dbReference type="PROSITE" id="PS51469"/>
    </source>
</evidence>
<dbReference type="InterPro" id="IPR012919">
    <property type="entry name" value="SUN_dom"/>
</dbReference>
<sequence length="453" mass="49757">MSTSSNPIDPNPASRRRTTVVTEKRSSNFEMAAEGGTSIVSEQIRKAGETTSIGGDRDRNVSSSSLKKGGLVKKKTVLVTKRVPLWKTVISVLAKNFILILVLLGLVQMIRKLVFKDGAGVGDGGIVGITEFEGRIAEVEAFLKTTTKMMQVQVEIMDKKVESEISGLRREIGKKIDEKGSLYESELMKLGVKTDELEKGFGELKEKGFFTKQDFDNFLEEFEKGKGDGKGKEGNEWSLDDIRGLAKEIVEKEIEKHAADGLGMVDYALGSGGGIVLDHSEPFIYKKGLAWIPFKKQFGIQKDAQIILKPSFGEPGQCFPLQGKSGYVIIKLRTGIIPEAVTVEHVSKSVAYDRASAPKDCRVSGWYQKIGTIGTGAGDADLSHQGENMYTLSEFAYDLDKSNAQTFKVESGEKQVVNMVRFDFFSNHGASHTCIYRLRVHGHVPVSAVKSEL</sequence>
<evidence type="ECO:0000256" key="5">
    <source>
        <dbReference type="SAM" id="MobiDB-lite"/>
    </source>
</evidence>
<keyword evidence="3 6" id="KW-1133">Transmembrane helix</keyword>
<accession>A0A4Y7JW49</accession>
<dbReference type="PANTHER" id="PTHR12911">
    <property type="entry name" value="SAD1/UNC-84-LIKE PROTEIN-RELATED"/>
    <property type="match status" value="1"/>
</dbReference>
<dbReference type="AlphaFoldDB" id="A0A4Y7JW49"/>
<dbReference type="GO" id="GO:0005635">
    <property type="term" value="C:nuclear envelope"/>
    <property type="evidence" value="ECO:0007669"/>
    <property type="project" value="TreeGrafter"/>
</dbReference>
<dbReference type="EMBL" id="CM010719">
    <property type="protein sequence ID" value="RZC63988.1"/>
    <property type="molecule type" value="Genomic_DNA"/>
</dbReference>
<dbReference type="Gene3D" id="2.60.120.260">
    <property type="entry name" value="Galactose-binding domain-like"/>
    <property type="match status" value="1"/>
</dbReference>
<dbReference type="OrthoDB" id="342281at2759"/>
<keyword evidence="2 6" id="KW-0812">Transmembrane</keyword>
<keyword evidence="4 6" id="KW-0472">Membrane</keyword>
<name>A0A4Y7JW49_PAPSO</name>
<feature type="transmembrane region" description="Helical" evidence="6">
    <location>
        <begin position="85"/>
        <end position="107"/>
    </location>
</feature>
<proteinExistence type="predicted"/>
<evidence type="ECO:0000313" key="8">
    <source>
        <dbReference type="EMBL" id="RZC63988.1"/>
    </source>
</evidence>
<dbReference type="PROSITE" id="PS51469">
    <property type="entry name" value="SUN"/>
    <property type="match status" value="1"/>
</dbReference>